<comment type="caution">
    <text evidence="2">The sequence shown here is derived from an EMBL/GenBank/DDBJ whole genome shotgun (WGS) entry which is preliminary data.</text>
</comment>
<name>A0A0F5JVH1_9BURK</name>
<dbReference type="EMBL" id="LAQU01000030">
    <property type="protein sequence ID" value="KKB61866.1"/>
    <property type="molecule type" value="Genomic_DNA"/>
</dbReference>
<feature type="region of interest" description="Disordered" evidence="1">
    <location>
        <begin position="1"/>
        <end position="72"/>
    </location>
</feature>
<proteinExistence type="predicted"/>
<feature type="compositionally biased region" description="Basic residues" evidence="1">
    <location>
        <begin position="48"/>
        <end position="67"/>
    </location>
</feature>
<reference evidence="2 3" key="1">
    <citation type="submission" date="2015-03" db="EMBL/GenBank/DDBJ databases">
        <title>Draft Genome Sequence of Burkholderia andropogonis type strain ICMP2807, isolated from Sorghum bicolor.</title>
        <authorList>
            <person name="Lopes-Santos L."/>
            <person name="Castro D.B."/>
            <person name="Ottoboni L.M."/>
            <person name="Park D."/>
            <person name="Weirc B.S."/>
            <person name="Destefano S.A."/>
        </authorList>
    </citation>
    <scope>NUCLEOTIDE SEQUENCE [LARGE SCALE GENOMIC DNA]</scope>
    <source>
        <strain evidence="2 3">ICMP2807</strain>
    </source>
</reference>
<keyword evidence="3" id="KW-1185">Reference proteome</keyword>
<evidence type="ECO:0000313" key="3">
    <source>
        <dbReference type="Proteomes" id="UP000033618"/>
    </source>
</evidence>
<dbReference type="PATRIC" id="fig|28092.6.peg.4876"/>
<protein>
    <submittedName>
        <fullName evidence="2">Uncharacterized protein</fullName>
    </submittedName>
</protein>
<evidence type="ECO:0000313" key="2">
    <source>
        <dbReference type="EMBL" id="KKB61866.1"/>
    </source>
</evidence>
<sequence length="166" mass="17229">MDPAGAAPAKKADVKKPAGKKGVPVTAQRKTSEAKPDAPKATENAQKKATKVVHKQVKTSPKPKAKTVKTANAEVAVPDTSVGAPAKAKRAKKEKVVRDSFTMPKSEYAILTTLKQQCLDAGIAVKKSELLRAGLAALAAMPSVQLVAAVKALETVKTGRPAQTAS</sequence>
<organism evidence="2 3">
    <name type="scientific">Robbsia andropogonis</name>
    <dbReference type="NCBI Taxonomy" id="28092"/>
    <lineage>
        <taxon>Bacteria</taxon>
        <taxon>Pseudomonadati</taxon>
        <taxon>Pseudomonadota</taxon>
        <taxon>Betaproteobacteria</taxon>
        <taxon>Burkholderiales</taxon>
        <taxon>Burkholderiaceae</taxon>
        <taxon>Robbsia</taxon>
    </lineage>
</organism>
<dbReference type="Proteomes" id="UP000033618">
    <property type="component" value="Unassembled WGS sequence"/>
</dbReference>
<dbReference type="AlphaFoldDB" id="A0A0F5JVH1"/>
<gene>
    <name evidence="2" type="ORF">WM40_20740</name>
</gene>
<evidence type="ECO:0000256" key="1">
    <source>
        <dbReference type="SAM" id="MobiDB-lite"/>
    </source>
</evidence>
<feature type="compositionally biased region" description="Basic and acidic residues" evidence="1">
    <location>
        <begin position="30"/>
        <end position="40"/>
    </location>
</feature>
<accession>A0A0F5JVH1</accession>